<dbReference type="RefSeq" id="WP_110031707.1">
    <property type="nucleotide sequence ID" value="NZ_QGTR01000002.1"/>
</dbReference>
<evidence type="ECO:0008006" key="3">
    <source>
        <dbReference type="Google" id="ProtNLM"/>
    </source>
</evidence>
<organism evidence="1 2">
    <name type="scientific">Hoeflea marina</name>
    <dbReference type="NCBI Taxonomy" id="274592"/>
    <lineage>
        <taxon>Bacteria</taxon>
        <taxon>Pseudomonadati</taxon>
        <taxon>Pseudomonadota</taxon>
        <taxon>Alphaproteobacteria</taxon>
        <taxon>Hyphomicrobiales</taxon>
        <taxon>Rhizobiaceae</taxon>
        <taxon>Hoeflea</taxon>
    </lineage>
</organism>
<sequence>MHLFSPTPLIDRRRFLAGFGAGVAGLLAPGAARALERSDALFASAYMTRDGYGVAMLTERGEILHRTPLPDRGHDVVMAPDGSSAIAFARRPGTFAVKFDPAGRTPPLTISSPEGRHFYGHGAFSLGGRLVYATENDFDAARGMIGIYDVADRMTRIGEFESHGVGPHDIEIMPDGRHMVIANGAIETHPDMERVQLNLATMKPNIAVIEIATGALVARHALAPELHQLSLRHMARDGRGRVWFACQNQGDATQVHQLVGHLSADLSALRLIDLPEEPLVSLRGYVGSIECNATSGLVAITSPRGNVAISFEGDSGRIVDELRIRNVCGVAPHGAGFIRSTGEGEFAEARLDIGFDNHIAVARG</sequence>
<protein>
    <recommendedName>
        <fullName evidence="3">DUF1513 domain-containing protein</fullName>
    </recommendedName>
</protein>
<proteinExistence type="predicted"/>
<dbReference type="EMBL" id="QGTR01000002">
    <property type="protein sequence ID" value="PWW01962.1"/>
    <property type="molecule type" value="Genomic_DNA"/>
</dbReference>
<dbReference type="OrthoDB" id="5624218at2"/>
<dbReference type="InterPro" id="IPR011044">
    <property type="entry name" value="Quino_amine_DH_bsu"/>
</dbReference>
<comment type="caution">
    <text evidence="1">The sequence shown here is derived from an EMBL/GenBank/DDBJ whole genome shotgun (WGS) entry which is preliminary data.</text>
</comment>
<reference evidence="1 2" key="1">
    <citation type="submission" date="2018-05" db="EMBL/GenBank/DDBJ databases">
        <title>Genomic Encyclopedia of Type Strains, Phase IV (KMG-IV): sequencing the most valuable type-strain genomes for metagenomic binning, comparative biology and taxonomic classification.</title>
        <authorList>
            <person name="Goeker M."/>
        </authorList>
    </citation>
    <scope>NUCLEOTIDE SEQUENCE [LARGE SCALE GENOMIC DNA]</scope>
    <source>
        <strain evidence="1 2">DSM 16791</strain>
    </source>
</reference>
<dbReference type="PROSITE" id="PS51318">
    <property type="entry name" value="TAT"/>
    <property type="match status" value="1"/>
</dbReference>
<accession>A0A317PM14</accession>
<dbReference type="SUPFAM" id="SSF50969">
    <property type="entry name" value="YVTN repeat-like/Quinoprotein amine dehydrogenase"/>
    <property type="match status" value="1"/>
</dbReference>
<dbReference type="InterPro" id="IPR006311">
    <property type="entry name" value="TAT_signal"/>
</dbReference>
<dbReference type="InterPro" id="IPR015943">
    <property type="entry name" value="WD40/YVTN_repeat-like_dom_sf"/>
</dbReference>
<dbReference type="Gene3D" id="2.130.10.10">
    <property type="entry name" value="YVTN repeat-like/Quinoprotein amine dehydrogenase"/>
    <property type="match status" value="1"/>
</dbReference>
<evidence type="ECO:0000313" key="2">
    <source>
        <dbReference type="Proteomes" id="UP000246352"/>
    </source>
</evidence>
<dbReference type="Pfam" id="PF07433">
    <property type="entry name" value="DUF1513"/>
    <property type="match status" value="1"/>
</dbReference>
<dbReference type="Proteomes" id="UP000246352">
    <property type="component" value="Unassembled WGS sequence"/>
</dbReference>
<dbReference type="InterPro" id="IPR008311">
    <property type="entry name" value="UCP028101"/>
</dbReference>
<dbReference type="PIRSF" id="PIRSF028101">
    <property type="entry name" value="UCP028101"/>
    <property type="match status" value="1"/>
</dbReference>
<gene>
    <name evidence="1" type="ORF">DFR52_102627</name>
</gene>
<name>A0A317PM14_9HYPH</name>
<keyword evidence="2" id="KW-1185">Reference proteome</keyword>
<evidence type="ECO:0000313" key="1">
    <source>
        <dbReference type="EMBL" id="PWW01962.1"/>
    </source>
</evidence>
<dbReference type="AlphaFoldDB" id="A0A317PM14"/>